<evidence type="ECO:0000313" key="1">
    <source>
        <dbReference type="EMBL" id="KAK5084576.1"/>
    </source>
</evidence>
<proteinExistence type="predicted"/>
<keyword evidence="2" id="KW-1185">Reference proteome</keyword>
<name>A0AAN7SY40_9EURO</name>
<evidence type="ECO:0008006" key="3">
    <source>
        <dbReference type="Google" id="ProtNLM"/>
    </source>
</evidence>
<comment type="caution">
    <text evidence="1">The sequence shown here is derived from an EMBL/GenBank/DDBJ whole genome shotgun (WGS) entry which is preliminary data.</text>
</comment>
<accession>A0AAN7SY40</accession>
<dbReference type="AlphaFoldDB" id="A0AAN7SY40"/>
<dbReference type="Proteomes" id="UP001309876">
    <property type="component" value="Unassembled WGS sequence"/>
</dbReference>
<organism evidence="1 2">
    <name type="scientific">Lithohypha guttulata</name>
    <dbReference type="NCBI Taxonomy" id="1690604"/>
    <lineage>
        <taxon>Eukaryota</taxon>
        <taxon>Fungi</taxon>
        <taxon>Dikarya</taxon>
        <taxon>Ascomycota</taxon>
        <taxon>Pezizomycotina</taxon>
        <taxon>Eurotiomycetes</taxon>
        <taxon>Chaetothyriomycetidae</taxon>
        <taxon>Chaetothyriales</taxon>
        <taxon>Trichomeriaceae</taxon>
        <taxon>Lithohypha</taxon>
    </lineage>
</organism>
<evidence type="ECO:0000313" key="2">
    <source>
        <dbReference type="Proteomes" id="UP001309876"/>
    </source>
</evidence>
<dbReference type="EMBL" id="JAVRRJ010000005">
    <property type="protein sequence ID" value="KAK5084576.1"/>
    <property type="molecule type" value="Genomic_DNA"/>
</dbReference>
<sequence length="368" mass="41212">MGGIEQSYSPFRPLDKPKRMRTHHNLRILLIVAVCCTVLLVRRTGISQTPNSHGLLPTKAIVSPRDQAANSTLGFEKILTVAYKQNNWRTRGLRAAASITNLNIDVPEQPYITDEEVNDFLAHSSEPHRNEKGTARVWMAHRDMLKHIIMSSFSTALILEDDADWDMNIHIQSALLSSAIRNLTDTKADDNSPYGSEWEVLWLGHSGDQSFNTATPHVEYADPTILPFKTYAWWTKAFLEQYNRAGHRSVQWPIEPTGLIAYAVNTGVAQKILRHLGEGGHQAIDLELRYLCQYHILRCFIVNPEIVGMYEPKAELGYVSPNNEGNGQTLSKVDEAFEKVKGATRNVKDSARCAALFGSTCQPTVSEA</sequence>
<reference evidence="1 2" key="1">
    <citation type="submission" date="2023-08" db="EMBL/GenBank/DDBJ databases">
        <title>Black Yeasts Isolated from many extreme environments.</title>
        <authorList>
            <person name="Coleine C."/>
            <person name="Stajich J.E."/>
            <person name="Selbmann L."/>
        </authorList>
    </citation>
    <scope>NUCLEOTIDE SEQUENCE [LARGE SCALE GENOMIC DNA]</scope>
    <source>
        <strain evidence="1 2">CCFEE 5910</strain>
    </source>
</reference>
<protein>
    <recommendedName>
        <fullName evidence="3">Glycosyltransferase family 25 protein</fullName>
    </recommendedName>
</protein>
<gene>
    <name evidence="1" type="ORF">LTR05_005654</name>
</gene>